<keyword evidence="3" id="KW-1185">Reference proteome</keyword>
<feature type="transmembrane region" description="Helical" evidence="1">
    <location>
        <begin position="12"/>
        <end position="35"/>
    </location>
</feature>
<dbReference type="Proteomes" id="UP000276215">
    <property type="component" value="Unassembled WGS sequence"/>
</dbReference>
<evidence type="ECO:0000313" key="2">
    <source>
        <dbReference type="EMBL" id="RPA98457.1"/>
    </source>
</evidence>
<proteinExistence type="predicted"/>
<protein>
    <submittedName>
        <fullName evidence="2">Uncharacterized protein</fullName>
    </submittedName>
</protein>
<evidence type="ECO:0000256" key="1">
    <source>
        <dbReference type="SAM" id="Phobius"/>
    </source>
</evidence>
<sequence length="60" mass="6785">MALDLFSHFLPSFCFIFVITFVSPHSLFACFPYGFNELNGLCLESKCFGVLSLIIKRDGM</sequence>
<keyword evidence="1" id="KW-1133">Transmembrane helix</keyword>
<keyword evidence="1" id="KW-0812">Transmembrane</keyword>
<dbReference type="AlphaFoldDB" id="A0A3N4JMC9"/>
<gene>
    <name evidence="2" type="ORF">L873DRAFT_1808071</name>
</gene>
<accession>A0A3N4JMC9</accession>
<reference evidence="2 3" key="1">
    <citation type="journal article" date="2018" name="Nat. Ecol. Evol.">
        <title>Pezizomycetes genomes reveal the molecular basis of ectomycorrhizal truffle lifestyle.</title>
        <authorList>
            <person name="Murat C."/>
            <person name="Payen T."/>
            <person name="Noel B."/>
            <person name="Kuo A."/>
            <person name="Morin E."/>
            <person name="Chen J."/>
            <person name="Kohler A."/>
            <person name="Krizsan K."/>
            <person name="Balestrini R."/>
            <person name="Da Silva C."/>
            <person name="Montanini B."/>
            <person name="Hainaut M."/>
            <person name="Levati E."/>
            <person name="Barry K.W."/>
            <person name="Belfiori B."/>
            <person name="Cichocki N."/>
            <person name="Clum A."/>
            <person name="Dockter R.B."/>
            <person name="Fauchery L."/>
            <person name="Guy J."/>
            <person name="Iotti M."/>
            <person name="Le Tacon F."/>
            <person name="Lindquist E.A."/>
            <person name="Lipzen A."/>
            <person name="Malagnac F."/>
            <person name="Mello A."/>
            <person name="Molinier V."/>
            <person name="Miyauchi S."/>
            <person name="Poulain J."/>
            <person name="Riccioni C."/>
            <person name="Rubini A."/>
            <person name="Sitrit Y."/>
            <person name="Splivallo R."/>
            <person name="Traeger S."/>
            <person name="Wang M."/>
            <person name="Zifcakova L."/>
            <person name="Wipf D."/>
            <person name="Zambonelli A."/>
            <person name="Paolocci F."/>
            <person name="Nowrousian M."/>
            <person name="Ottonello S."/>
            <person name="Baldrian P."/>
            <person name="Spatafora J.W."/>
            <person name="Henrissat B."/>
            <person name="Nagy L.G."/>
            <person name="Aury J.M."/>
            <person name="Wincker P."/>
            <person name="Grigoriev I.V."/>
            <person name="Bonfante P."/>
            <person name="Martin F.M."/>
        </authorList>
    </citation>
    <scope>NUCLEOTIDE SEQUENCE [LARGE SCALE GENOMIC DNA]</scope>
    <source>
        <strain evidence="2 3">120613-1</strain>
    </source>
</reference>
<organism evidence="2 3">
    <name type="scientific">Choiromyces venosus 120613-1</name>
    <dbReference type="NCBI Taxonomy" id="1336337"/>
    <lineage>
        <taxon>Eukaryota</taxon>
        <taxon>Fungi</taxon>
        <taxon>Dikarya</taxon>
        <taxon>Ascomycota</taxon>
        <taxon>Pezizomycotina</taxon>
        <taxon>Pezizomycetes</taxon>
        <taxon>Pezizales</taxon>
        <taxon>Tuberaceae</taxon>
        <taxon>Choiromyces</taxon>
    </lineage>
</organism>
<keyword evidence="1" id="KW-0472">Membrane</keyword>
<evidence type="ECO:0000313" key="3">
    <source>
        <dbReference type="Proteomes" id="UP000276215"/>
    </source>
</evidence>
<name>A0A3N4JMC9_9PEZI</name>
<dbReference type="EMBL" id="ML120395">
    <property type="protein sequence ID" value="RPA98457.1"/>
    <property type="molecule type" value="Genomic_DNA"/>
</dbReference>